<accession>A0A3B0WQ55</accession>
<gene>
    <name evidence="8" type="ORF">MNBD_GAMMA07-699</name>
</gene>
<evidence type="ECO:0000256" key="4">
    <source>
        <dbReference type="ARBA" id="ARBA00022519"/>
    </source>
</evidence>
<evidence type="ECO:0000256" key="7">
    <source>
        <dbReference type="ARBA" id="ARBA00023136"/>
    </source>
</evidence>
<evidence type="ECO:0000256" key="3">
    <source>
        <dbReference type="ARBA" id="ARBA00022475"/>
    </source>
</evidence>
<reference evidence="8" key="1">
    <citation type="submission" date="2018-06" db="EMBL/GenBank/DDBJ databases">
        <authorList>
            <person name="Zhirakovskaya E."/>
        </authorList>
    </citation>
    <scope>NUCLEOTIDE SEQUENCE</scope>
</reference>
<dbReference type="GO" id="GO:0005886">
    <property type="term" value="C:plasma membrane"/>
    <property type="evidence" value="ECO:0007669"/>
    <property type="project" value="UniProtKB-SubCell"/>
</dbReference>
<dbReference type="EMBL" id="UOFF01000018">
    <property type="protein sequence ID" value="VAW53182.1"/>
    <property type="molecule type" value="Genomic_DNA"/>
</dbReference>
<dbReference type="GO" id="GO:0015628">
    <property type="term" value="P:protein secretion by the type II secretion system"/>
    <property type="evidence" value="ECO:0007669"/>
    <property type="project" value="InterPro"/>
</dbReference>
<evidence type="ECO:0000256" key="1">
    <source>
        <dbReference type="ARBA" id="ARBA00004533"/>
    </source>
</evidence>
<protein>
    <recommendedName>
        <fullName evidence="9">General secretion pathway protein N</fullName>
    </recommendedName>
</protein>
<evidence type="ECO:0008006" key="9">
    <source>
        <dbReference type="Google" id="ProtNLM"/>
    </source>
</evidence>
<keyword evidence="4" id="KW-0997">Cell inner membrane</keyword>
<proteinExistence type="predicted"/>
<organism evidence="8">
    <name type="scientific">hydrothermal vent metagenome</name>
    <dbReference type="NCBI Taxonomy" id="652676"/>
    <lineage>
        <taxon>unclassified sequences</taxon>
        <taxon>metagenomes</taxon>
        <taxon>ecological metagenomes</taxon>
    </lineage>
</organism>
<evidence type="ECO:0000256" key="5">
    <source>
        <dbReference type="ARBA" id="ARBA00022692"/>
    </source>
</evidence>
<keyword evidence="5" id="KW-0812">Transmembrane</keyword>
<evidence type="ECO:0000256" key="6">
    <source>
        <dbReference type="ARBA" id="ARBA00022927"/>
    </source>
</evidence>
<dbReference type="Pfam" id="PF01203">
    <property type="entry name" value="T2SSN"/>
    <property type="match status" value="1"/>
</dbReference>
<keyword evidence="2" id="KW-0813">Transport</keyword>
<dbReference type="AlphaFoldDB" id="A0A3B0WQ55"/>
<dbReference type="InterPro" id="IPR022792">
    <property type="entry name" value="T2SS_protein-GspN"/>
</dbReference>
<evidence type="ECO:0000313" key="8">
    <source>
        <dbReference type="EMBL" id="VAW53182.1"/>
    </source>
</evidence>
<evidence type="ECO:0000256" key="2">
    <source>
        <dbReference type="ARBA" id="ARBA00022448"/>
    </source>
</evidence>
<dbReference type="GO" id="GO:0015627">
    <property type="term" value="C:type II protein secretion system complex"/>
    <property type="evidence" value="ECO:0007669"/>
    <property type="project" value="InterPro"/>
</dbReference>
<keyword evidence="6" id="KW-0653">Protein transport</keyword>
<keyword evidence="7" id="KW-0472">Membrane</keyword>
<sequence>MKKRYYIIIAAVSYLFFTLGNVPAAKVISLAEQSTKLPIQLYGVHGSLWNGGAEKAIVKGQPHINDLSWSINPAMLLLASLSGEVKGSIKNQNIVGNISYSAFGSFSASDVRATIDAATAQELLKLPMGELSGTFNINVESFSPNPEGIPEITAQIKWRNAKVTIIDTVDLGLVNLDLAPDDNEQLIAKISSKNGDLLLNGKAKINNKKAYDLNLSITPEKKANENLRQSLKLFSKRQTDGTYLVKRKGKLSELGI</sequence>
<comment type="subcellular location">
    <subcellularLocation>
        <location evidence="1">Cell inner membrane</location>
    </subcellularLocation>
</comment>
<name>A0A3B0WQ55_9ZZZZ</name>
<keyword evidence="3" id="KW-1003">Cell membrane</keyword>